<protein>
    <recommendedName>
        <fullName evidence="1">Methyltransferase small domain-containing protein</fullName>
    </recommendedName>
</protein>
<dbReference type="PROSITE" id="PS00092">
    <property type="entry name" value="N6_MTASE"/>
    <property type="match status" value="1"/>
</dbReference>
<proteinExistence type="predicted"/>
<dbReference type="PANTHER" id="PTHR47739:SF1">
    <property type="entry name" value="TRNA1(VAL) (ADENINE(37)-N6)-METHYLTRANSFERASE"/>
    <property type="match status" value="1"/>
</dbReference>
<dbReference type="GO" id="GO:0003676">
    <property type="term" value="F:nucleic acid binding"/>
    <property type="evidence" value="ECO:0007669"/>
    <property type="project" value="InterPro"/>
</dbReference>
<dbReference type="InterPro" id="IPR002052">
    <property type="entry name" value="DNA_methylase_N6_adenine_CS"/>
</dbReference>
<dbReference type="GO" id="GO:0008757">
    <property type="term" value="F:S-adenosylmethionine-dependent methyltransferase activity"/>
    <property type="evidence" value="ECO:0007669"/>
    <property type="project" value="UniProtKB-ARBA"/>
</dbReference>
<name>A0A0F9UQH5_9ZZZZ</name>
<evidence type="ECO:0000259" key="1">
    <source>
        <dbReference type="Pfam" id="PF05175"/>
    </source>
</evidence>
<dbReference type="GO" id="GO:0032259">
    <property type="term" value="P:methylation"/>
    <property type="evidence" value="ECO:0007669"/>
    <property type="project" value="InterPro"/>
</dbReference>
<feature type="domain" description="Methyltransferase small" evidence="1">
    <location>
        <begin position="38"/>
        <end position="130"/>
    </location>
</feature>
<dbReference type="CDD" id="cd02440">
    <property type="entry name" value="AdoMet_MTases"/>
    <property type="match status" value="1"/>
</dbReference>
<accession>A0A0F9UQH5</accession>
<dbReference type="InterPro" id="IPR029063">
    <property type="entry name" value="SAM-dependent_MTases_sf"/>
</dbReference>
<dbReference type="Pfam" id="PF05175">
    <property type="entry name" value="MTS"/>
    <property type="match status" value="1"/>
</dbReference>
<reference evidence="2" key="1">
    <citation type="journal article" date="2015" name="Nature">
        <title>Complex archaea that bridge the gap between prokaryotes and eukaryotes.</title>
        <authorList>
            <person name="Spang A."/>
            <person name="Saw J.H."/>
            <person name="Jorgensen S.L."/>
            <person name="Zaremba-Niedzwiedzka K."/>
            <person name="Martijn J."/>
            <person name="Lind A.E."/>
            <person name="van Eijk R."/>
            <person name="Schleper C."/>
            <person name="Guy L."/>
            <person name="Ettema T.J."/>
        </authorList>
    </citation>
    <scope>NUCLEOTIDE SEQUENCE</scope>
</reference>
<dbReference type="PANTHER" id="PTHR47739">
    <property type="entry name" value="TRNA1(VAL) (ADENINE(37)-N6)-METHYLTRANSFERASE"/>
    <property type="match status" value="1"/>
</dbReference>
<dbReference type="SUPFAM" id="SSF53335">
    <property type="entry name" value="S-adenosyl-L-methionine-dependent methyltransferases"/>
    <property type="match status" value="1"/>
</dbReference>
<gene>
    <name evidence="2" type="ORF">LCGC14_0501850</name>
</gene>
<dbReference type="AlphaFoldDB" id="A0A0F9UQH5"/>
<organism evidence="2">
    <name type="scientific">marine sediment metagenome</name>
    <dbReference type="NCBI Taxonomy" id="412755"/>
    <lineage>
        <taxon>unclassified sequences</taxon>
        <taxon>metagenomes</taxon>
        <taxon>ecological metagenomes</taxon>
    </lineage>
</organism>
<sequence length="250" mass="28517">MKLRSQLKGEDETLDSFYRGRILVLQKREGYRFSVDAPLLADFIQTKRSDDILELGAGNGIISLLLSIKPFRHITAVEIQEALADIARRNVKLNNLERIISIIREDLRQYHPGKKFDVIFSNPPYIKKGEGHLSSSLEKSIAKHELKCDISGILKKTAALLKSEGRAYFVYLAKRKDDLFQAIDRNGLKIKSIRFVYPRQDSPPNLFLAECDFYSEKEAILPPFILYGKGENYTAEAEEIFRGRIHAEAG</sequence>
<dbReference type="InterPro" id="IPR007848">
    <property type="entry name" value="Small_mtfrase_dom"/>
</dbReference>
<dbReference type="Gene3D" id="3.40.50.150">
    <property type="entry name" value="Vaccinia Virus protein VP39"/>
    <property type="match status" value="1"/>
</dbReference>
<dbReference type="InterPro" id="IPR050210">
    <property type="entry name" value="tRNA_Adenine-N(6)_MTase"/>
</dbReference>
<comment type="caution">
    <text evidence="2">The sequence shown here is derived from an EMBL/GenBank/DDBJ whole genome shotgun (WGS) entry which is preliminary data.</text>
</comment>
<dbReference type="EMBL" id="LAZR01000590">
    <property type="protein sequence ID" value="KKN63411.1"/>
    <property type="molecule type" value="Genomic_DNA"/>
</dbReference>
<evidence type="ECO:0000313" key="2">
    <source>
        <dbReference type="EMBL" id="KKN63411.1"/>
    </source>
</evidence>